<protein>
    <submittedName>
        <fullName evidence="2">Uncharacterized protein</fullName>
    </submittedName>
</protein>
<dbReference type="EMBL" id="VSSQ01005823">
    <property type="protein sequence ID" value="MPM30570.1"/>
    <property type="molecule type" value="Genomic_DNA"/>
</dbReference>
<dbReference type="AlphaFoldDB" id="A0A644YQ27"/>
<feature type="compositionally biased region" description="Basic residues" evidence="1">
    <location>
        <begin position="15"/>
        <end position="24"/>
    </location>
</feature>
<reference evidence="2" key="1">
    <citation type="submission" date="2019-08" db="EMBL/GenBank/DDBJ databases">
        <authorList>
            <person name="Kucharzyk K."/>
            <person name="Murdoch R.W."/>
            <person name="Higgins S."/>
            <person name="Loffler F."/>
        </authorList>
    </citation>
    <scope>NUCLEOTIDE SEQUENCE</scope>
</reference>
<evidence type="ECO:0000256" key="1">
    <source>
        <dbReference type="SAM" id="MobiDB-lite"/>
    </source>
</evidence>
<proteinExistence type="predicted"/>
<organism evidence="2">
    <name type="scientific">bioreactor metagenome</name>
    <dbReference type="NCBI Taxonomy" id="1076179"/>
    <lineage>
        <taxon>unclassified sequences</taxon>
        <taxon>metagenomes</taxon>
        <taxon>ecological metagenomes</taxon>
    </lineage>
</organism>
<feature type="region of interest" description="Disordered" evidence="1">
    <location>
        <begin position="1"/>
        <end position="26"/>
    </location>
</feature>
<comment type="caution">
    <text evidence="2">The sequence shown here is derived from an EMBL/GenBank/DDBJ whole genome shotgun (WGS) entry which is preliminary data.</text>
</comment>
<name>A0A644YQ27_9ZZZZ</name>
<accession>A0A644YQ27</accession>
<gene>
    <name evidence="2" type="ORF">SDC9_77120</name>
</gene>
<evidence type="ECO:0000313" key="2">
    <source>
        <dbReference type="EMBL" id="MPM30570.1"/>
    </source>
</evidence>
<sequence length="51" mass="5755">MLEQDRHADVGQLGHQHKRQRRQHAPLVAQQIWHQAAQRLPVIGAGGLGCR</sequence>